<keyword evidence="2" id="KW-0812">Transmembrane</keyword>
<feature type="region of interest" description="Disordered" evidence="1">
    <location>
        <begin position="292"/>
        <end position="311"/>
    </location>
</feature>
<evidence type="ECO:0000259" key="3">
    <source>
        <dbReference type="Pfam" id="PF20152"/>
    </source>
</evidence>
<dbReference type="Pfam" id="PF20152">
    <property type="entry name" value="DUF6534"/>
    <property type="match status" value="1"/>
</dbReference>
<dbReference type="OrthoDB" id="3262409at2759"/>
<keyword evidence="2" id="KW-1133">Transmembrane helix</keyword>
<evidence type="ECO:0000256" key="1">
    <source>
        <dbReference type="SAM" id="MobiDB-lite"/>
    </source>
</evidence>
<comment type="caution">
    <text evidence="4">The sequence shown here is derived from an EMBL/GenBank/DDBJ whole genome shotgun (WGS) entry which is preliminary data.</text>
</comment>
<feature type="region of interest" description="Disordered" evidence="1">
    <location>
        <begin position="318"/>
        <end position="349"/>
    </location>
</feature>
<evidence type="ECO:0000313" key="5">
    <source>
        <dbReference type="Proteomes" id="UP000620124"/>
    </source>
</evidence>
<organism evidence="4 5">
    <name type="scientific">Mycena venus</name>
    <dbReference type="NCBI Taxonomy" id="2733690"/>
    <lineage>
        <taxon>Eukaryota</taxon>
        <taxon>Fungi</taxon>
        <taxon>Dikarya</taxon>
        <taxon>Basidiomycota</taxon>
        <taxon>Agaricomycotina</taxon>
        <taxon>Agaricomycetes</taxon>
        <taxon>Agaricomycetidae</taxon>
        <taxon>Agaricales</taxon>
        <taxon>Marasmiineae</taxon>
        <taxon>Mycenaceae</taxon>
        <taxon>Mycena</taxon>
    </lineage>
</organism>
<accession>A0A8H7CCD3</accession>
<dbReference type="InterPro" id="IPR045339">
    <property type="entry name" value="DUF6534"/>
</dbReference>
<dbReference type="PANTHER" id="PTHR40465">
    <property type="entry name" value="CHROMOSOME 1, WHOLE GENOME SHOTGUN SEQUENCE"/>
    <property type="match status" value="1"/>
</dbReference>
<dbReference type="PANTHER" id="PTHR40465:SF1">
    <property type="entry name" value="DUF6534 DOMAIN-CONTAINING PROTEIN"/>
    <property type="match status" value="1"/>
</dbReference>
<feature type="domain" description="DUF6534" evidence="3">
    <location>
        <begin position="184"/>
        <end position="269"/>
    </location>
</feature>
<dbReference type="EMBL" id="JACAZI010000032">
    <property type="protein sequence ID" value="KAF7330972.1"/>
    <property type="molecule type" value="Genomic_DNA"/>
</dbReference>
<feature type="transmembrane region" description="Helical" evidence="2">
    <location>
        <begin position="245"/>
        <end position="263"/>
    </location>
</feature>
<proteinExistence type="predicted"/>
<keyword evidence="5" id="KW-1185">Reference proteome</keyword>
<feature type="transmembrane region" description="Helical" evidence="2">
    <location>
        <begin position="28"/>
        <end position="50"/>
    </location>
</feature>
<gene>
    <name evidence="4" type="ORF">MVEN_02437300</name>
</gene>
<sequence>MSNATATQSSSPQETILLVNPSTAIGPIFIGNAFNWMFMGLLIMQVYNYCRKFPKDRLMIKILVFLIFVLVLMQTAFGTHEAWWFSIQNWGNVLALQGGSWTTVISPIMCGTISAKVQIFYAFRIRALRRSVIPRLLAILIVLLALSQSLAAIIGSLLLLESLTQENLIRLHPLFTLWLAGRFSTDVLITGSLVWILQTSKSTSRVSQTDSLLNRLILNTIQTGTVTVVCAGIALALFVKYTDRNYYFAFAYILGKLYSNSFMATMNSRVPREPIQRSDSIGMRIQVSRRTDRDLDGVQLSEPMDTSRDTLANWQTTTESNAEHMPAPKKHHDLTTHTDVLRKTRSHAI</sequence>
<feature type="compositionally biased region" description="Basic and acidic residues" evidence="1">
    <location>
        <begin position="333"/>
        <end position="342"/>
    </location>
</feature>
<name>A0A8H7CCD3_9AGAR</name>
<protein>
    <recommendedName>
        <fullName evidence="3">DUF6534 domain-containing protein</fullName>
    </recommendedName>
</protein>
<dbReference type="Proteomes" id="UP000620124">
    <property type="component" value="Unassembled WGS sequence"/>
</dbReference>
<evidence type="ECO:0000313" key="4">
    <source>
        <dbReference type="EMBL" id="KAF7330972.1"/>
    </source>
</evidence>
<feature type="transmembrane region" description="Helical" evidence="2">
    <location>
        <begin position="104"/>
        <end position="124"/>
    </location>
</feature>
<dbReference type="AlphaFoldDB" id="A0A8H7CCD3"/>
<evidence type="ECO:0000256" key="2">
    <source>
        <dbReference type="SAM" id="Phobius"/>
    </source>
</evidence>
<feature type="transmembrane region" description="Helical" evidence="2">
    <location>
        <begin position="216"/>
        <end position="239"/>
    </location>
</feature>
<keyword evidence="2" id="KW-0472">Membrane</keyword>
<reference evidence="4" key="1">
    <citation type="submission" date="2020-05" db="EMBL/GenBank/DDBJ databases">
        <title>Mycena genomes resolve the evolution of fungal bioluminescence.</title>
        <authorList>
            <person name="Tsai I.J."/>
        </authorList>
    </citation>
    <scope>NUCLEOTIDE SEQUENCE</scope>
    <source>
        <strain evidence="4">CCC161011</strain>
    </source>
</reference>
<feature type="transmembrane region" description="Helical" evidence="2">
    <location>
        <begin position="136"/>
        <end position="160"/>
    </location>
</feature>
<feature type="transmembrane region" description="Helical" evidence="2">
    <location>
        <begin position="175"/>
        <end position="196"/>
    </location>
</feature>
<feature type="transmembrane region" description="Helical" evidence="2">
    <location>
        <begin position="62"/>
        <end position="84"/>
    </location>
</feature>